<dbReference type="PRINTS" id="PR00146">
    <property type="entry name" value="DHPICSNTHASE"/>
</dbReference>
<evidence type="ECO:0000256" key="3">
    <source>
        <dbReference type="PIRNR" id="PIRNR001365"/>
    </source>
</evidence>
<dbReference type="PANTHER" id="PTHR12128:SF28">
    <property type="entry name" value="2-DEHYDRO-3-DEOXY-D-GLUCONATE ALDOLASE YAGE-RELATED"/>
    <property type="match status" value="1"/>
</dbReference>
<keyword evidence="2" id="KW-0704">Schiff base</keyword>
<dbReference type="PROSITE" id="PS00666">
    <property type="entry name" value="DHDPS_2"/>
    <property type="match status" value="1"/>
</dbReference>
<dbReference type="InterPro" id="IPR002220">
    <property type="entry name" value="DapA-like"/>
</dbReference>
<keyword evidence="1 3" id="KW-0456">Lyase</keyword>
<dbReference type="EMBL" id="CP000301">
    <property type="protein sequence ID" value="ABD89905.1"/>
    <property type="molecule type" value="Genomic_DNA"/>
</dbReference>
<dbReference type="PANTHER" id="PTHR12128">
    <property type="entry name" value="DIHYDRODIPICOLINATE SYNTHASE"/>
    <property type="match status" value="1"/>
</dbReference>
<dbReference type="InterPro" id="IPR013785">
    <property type="entry name" value="Aldolase_TIM"/>
</dbReference>
<dbReference type="eggNOG" id="COG0329">
    <property type="taxonomic scope" value="Bacteria"/>
</dbReference>
<dbReference type="SMART" id="SM01130">
    <property type="entry name" value="DHDPS"/>
    <property type="match status" value="1"/>
</dbReference>
<proteinExistence type="inferred from homology"/>
<dbReference type="Gene3D" id="3.20.20.70">
    <property type="entry name" value="Aldolase class I"/>
    <property type="match status" value="1"/>
</dbReference>
<dbReference type="Pfam" id="PF00701">
    <property type="entry name" value="DHDPS"/>
    <property type="match status" value="1"/>
</dbReference>
<dbReference type="SUPFAM" id="SSF51569">
    <property type="entry name" value="Aldolase"/>
    <property type="match status" value="1"/>
</dbReference>
<sequence>MPLPLLRGVIPPVPTILHDDGTFDSVGMGRVIDRLLESDVNGFLFLGSAGEFAHLTTVQRKAIAEFCIARVAGRKPVIIGTAACGTLEAIELGQHAAAAGADAVIVVNPYYARLTEERIYLHYRSIAEAVPVPVLLYNFPALTGEDLSIELVGRLARDCPNIVGIKDTVDCLSHIRRLITEVKSVRPDFLVFCGFDEYVLDTLMLGGDGVIPATSNFAPEVTCGIYAAFNRGDFAALGPLMRRLAVLCQIYITDVPFTGLVKEALVKTGLDISTAVAAPATRPDAATCARLDEILISAGVIAA</sequence>
<dbReference type="GO" id="GO:0016829">
    <property type="term" value="F:lyase activity"/>
    <property type="evidence" value="ECO:0007669"/>
    <property type="project" value="UniProtKB-KW"/>
</dbReference>
<accession>Q20Y81</accession>
<gene>
    <name evidence="6" type="ordered locus">RPC_4382</name>
</gene>
<organism evidence="6">
    <name type="scientific">Rhodopseudomonas palustris (strain BisB18)</name>
    <dbReference type="NCBI Taxonomy" id="316056"/>
    <lineage>
        <taxon>Bacteria</taxon>
        <taxon>Pseudomonadati</taxon>
        <taxon>Pseudomonadota</taxon>
        <taxon>Alphaproteobacteria</taxon>
        <taxon>Hyphomicrobiales</taxon>
        <taxon>Nitrobacteraceae</taxon>
        <taxon>Rhodopseudomonas</taxon>
    </lineage>
</organism>
<dbReference type="HOGENOM" id="CLU_049343_5_1_5"/>
<dbReference type="GO" id="GO:0005829">
    <property type="term" value="C:cytosol"/>
    <property type="evidence" value="ECO:0007669"/>
    <property type="project" value="TreeGrafter"/>
</dbReference>
<evidence type="ECO:0000256" key="4">
    <source>
        <dbReference type="PIRSR" id="PIRSR001365-1"/>
    </source>
</evidence>
<name>Q20Y81_RHOPB</name>
<evidence type="ECO:0000256" key="5">
    <source>
        <dbReference type="PIRSR" id="PIRSR001365-2"/>
    </source>
</evidence>
<feature type="binding site" evidence="5">
    <location>
        <position position="211"/>
    </location>
    <ligand>
        <name>pyruvate</name>
        <dbReference type="ChEBI" id="CHEBI:15361"/>
    </ligand>
</feature>
<feature type="active site" description="Proton donor/acceptor" evidence="4">
    <location>
        <position position="137"/>
    </location>
</feature>
<feature type="active site" description="Schiff-base intermediate with substrate" evidence="4">
    <location>
        <position position="166"/>
    </location>
</feature>
<dbReference type="InterPro" id="IPR020625">
    <property type="entry name" value="Schiff_base-form_aldolases_AS"/>
</dbReference>
<dbReference type="CDD" id="cd00408">
    <property type="entry name" value="DHDPS-like"/>
    <property type="match status" value="1"/>
</dbReference>
<dbReference type="PIRSF" id="PIRSF001365">
    <property type="entry name" value="DHDPS"/>
    <property type="match status" value="1"/>
</dbReference>
<protein>
    <submittedName>
        <fullName evidence="6">Dihydrodipicolinate synthetase</fullName>
    </submittedName>
</protein>
<dbReference type="AlphaFoldDB" id="Q20Y81"/>
<dbReference type="RefSeq" id="WP_011474786.1">
    <property type="nucleotide sequence ID" value="NC_007925.1"/>
</dbReference>
<dbReference type="KEGG" id="rpc:RPC_4382"/>
<comment type="similarity">
    <text evidence="3">Belongs to the DapA family.</text>
</comment>
<evidence type="ECO:0000256" key="2">
    <source>
        <dbReference type="ARBA" id="ARBA00023270"/>
    </source>
</evidence>
<dbReference type="OrthoDB" id="9782828at2"/>
<reference evidence="6" key="1">
    <citation type="submission" date="2006-03" db="EMBL/GenBank/DDBJ databases">
        <title>Complete sequence of Rhodopseudomonas palustris BisB18.</title>
        <authorList>
            <consortium name="US DOE Joint Genome Institute"/>
            <person name="Copeland A."/>
            <person name="Lucas S."/>
            <person name="Lapidus A."/>
            <person name="Barry K."/>
            <person name="Detter J.C."/>
            <person name="Glavina del Rio T."/>
            <person name="Hammon N."/>
            <person name="Israni S."/>
            <person name="Dalin E."/>
            <person name="Tice H."/>
            <person name="Pitluck S."/>
            <person name="Chain P."/>
            <person name="Malfatti S."/>
            <person name="Shin M."/>
            <person name="Vergez L."/>
            <person name="Schmutz J."/>
            <person name="Larimer F."/>
            <person name="Land M."/>
            <person name="Hauser L."/>
            <person name="Pelletier D.A."/>
            <person name="Kyrpides N."/>
            <person name="Anderson I."/>
            <person name="Oda Y."/>
            <person name="Harwood C.S."/>
            <person name="Richardson P."/>
        </authorList>
    </citation>
    <scope>NUCLEOTIDE SEQUENCE [LARGE SCALE GENOMIC DNA]</scope>
    <source>
        <strain evidence="6">BisB18</strain>
    </source>
</reference>
<dbReference type="STRING" id="316056.RPC_4382"/>
<evidence type="ECO:0000313" key="6">
    <source>
        <dbReference type="EMBL" id="ABD89905.1"/>
    </source>
</evidence>
<evidence type="ECO:0000256" key="1">
    <source>
        <dbReference type="ARBA" id="ARBA00023239"/>
    </source>
</evidence>